<comment type="caution">
    <text evidence="9">The sequence shown here is derived from an EMBL/GenBank/DDBJ whole genome shotgun (WGS) entry which is preliminary data.</text>
</comment>
<dbReference type="OrthoDB" id="9767256at2"/>
<dbReference type="GO" id="GO:0008720">
    <property type="term" value="F:D-lactate dehydrogenase (NAD+) activity"/>
    <property type="evidence" value="ECO:0007669"/>
    <property type="project" value="TreeGrafter"/>
</dbReference>
<dbReference type="InterPro" id="IPR016164">
    <property type="entry name" value="FAD-linked_Oxase-like_C"/>
</dbReference>
<keyword evidence="6" id="KW-0560">Oxidoreductase</keyword>
<evidence type="ECO:0000313" key="9">
    <source>
        <dbReference type="EMBL" id="TSA87499.1"/>
    </source>
</evidence>
<evidence type="ECO:0000256" key="1">
    <source>
        <dbReference type="ARBA" id="ARBA00001974"/>
    </source>
</evidence>
<dbReference type="InterPro" id="IPR016171">
    <property type="entry name" value="Vanillyl_alc_oxidase_C-sub2"/>
</dbReference>
<comment type="cofactor">
    <cofactor evidence="1">
        <name>FAD</name>
        <dbReference type="ChEBI" id="CHEBI:57692"/>
    </cofactor>
</comment>
<feature type="domain" description="FAD-binding PCMH-type" evidence="8">
    <location>
        <begin position="40"/>
        <end position="217"/>
    </location>
</feature>
<dbReference type="Gene3D" id="3.30.70.2740">
    <property type="match status" value="1"/>
</dbReference>
<name>A0A553V4V7_9DEIO</name>
<dbReference type="GO" id="GO:1903457">
    <property type="term" value="P:lactate catabolic process"/>
    <property type="evidence" value="ECO:0007669"/>
    <property type="project" value="TreeGrafter"/>
</dbReference>
<dbReference type="PANTHER" id="PTHR11748:SF111">
    <property type="entry name" value="D-LACTATE DEHYDROGENASE, MITOCHONDRIAL-RELATED"/>
    <property type="match status" value="1"/>
</dbReference>
<accession>A0A553V4V7</accession>
<dbReference type="AlphaFoldDB" id="A0A553V4V7"/>
<dbReference type="Proteomes" id="UP000316092">
    <property type="component" value="Unassembled WGS sequence"/>
</dbReference>
<dbReference type="Pfam" id="PF02913">
    <property type="entry name" value="FAD-oxidase_C"/>
    <property type="match status" value="1"/>
</dbReference>
<organism evidence="9 10">
    <name type="scientific">Deinococcus detaillensis</name>
    <dbReference type="NCBI Taxonomy" id="2592048"/>
    <lineage>
        <taxon>Bacteria</taxon>
        <taxon>Thermotogati</taxon>
        <taxon>Deinococcota</taxon>
        <taxon>Deinococci</taxon>
        <taxon>Deinococcales</taxon>
        <taxon>Deinococcaceae</taxon>
        <taxon>Deinococcus</taxon>
    </lineage>
</organism>
<keyword evidence="10" id="KW-1185">Reference proteome</keyword>
<protein>
    <recommendedName>
        <fullName evidence="7">D-lactate dehydrogenase (cytochrome)</fullName>
        <ecNumber evidence="7">1.1.2.4</ecNumber>
    </recommendedName>
</protein>
<dbReference type="GO" id="GO:0004458">
    <property type="term" value="F:D-lactate dehydrogenase (cytochrome) activity"/>
    <property type="evidence" value="ECO:0007669"/>
    <property type="project" value="UniProtKB-EC"/>
</dbReference>
<dbReference type="PANTHER" id="PTHR11748">
    <property type="entry name" value="D-LACTATE DEHYDROGENASE"/>
    <property type="match status" value="1"/>
</dbReference>
<evidence type="ECO:0000256" key="5">
    <source>
        <dbReference type="ARBA" id="ARBA00022946"/>
    </source>
</evidence>
<dbReference type="EC" id="1.1.2.4" evidence="7"/>
<proteinExistence type="inferred from homology"/>
<dbReference type="GO" id="GO:0071949">
    <property type="term" value="F:FAD binding"/>
    <property type="evidence" value="ECO:0007669"/>
    <property type="project" value="InterPro"/>
</dbReference>
<evidence type="ECO:0000256" key="3">
    <source>
        <dbReference type="ARBA" id="ARBA00022630"/>
    </source>
</evidence>
<dbReference type="FunFam" id="3.30.70.2740:FF:000001">
    <property type="entry name" value="D-lactate dehydrogenase mitochondrial"/>
    <property type="match status" value="1"/>
</dbReference>
<dbReference type="Gene3D" id="1.10.45.10">
    <property type="entry name" value="Vanillyl-alcohol Oxidase, Chain A, domain 4"/>
    <property type="match status" value="1"/>
</dbReference>
<dbReference type="SUPFAM" id="SSF56176">
    <property type="entry name" value="FAD-binding/transporter-associated domain-like"/>
    <property type="match status" value="1"/>
</dbReference>
<keyword evidence="4" id="KW-0274">FAD</keyword>
<dbReference type="RefSeq" id="WP_143719457.1">
    <property type="nucleotide sequence ID" value="NZ_VKDB01000002.1"/>
</dbReference>
<evidence type="ECO:0000256" key="6">
    <source>
        <dbReference type="ARBA" id="ARBA00023002"/>
    </source>
</evidence>
<dbReference type="InterPro" id="IPR004113">
    <property type="entry name" value="FAD-bd_oxidored_4_C"/>
</dbReference>
<dbReference type="InterPro" id="IPR036318">
    <property type="entry name" value="FAD-bd_PCMH-like_sf"/>
</dbReference>
<evidence type="ECO:0000256" key="2">
    <source>
        <dbReference type="ARBA" id="ARBA00008000"/>
    </source>
</evidence>
<comment type="similarity">
    <text evidence="2">Belongs to the FAD-binding oxidoreductase/transferase type 4 family.</text>
</comment>
<dbReference type="InterPro" id="IPR016166">
    <property type="entry name" value="FAD-bd_PCMH"/>
</dbReference>
<sequence length="462" mass="49823">MNSPVPNSSAFSELRAHFGERFSTVPDVLEQHGRDESRAERHLPDAVIFARSEDEVRRVMTSASQFEIPIIPFAAGSSLEGQLIPVRGGISLDVSQMNTVLDIQPQGFLAAVQAGVTYPALNRQARPHGLFFPVDPGAEASLGGMAATNASGTGAVRYGTMRDNVLSMRAVLIGGKVIQLGTQARKSSAGYDLRHLLIGSEGTLGVITELSVKLHPLPSELAVLRCHFGSVEEAAQCAASVMQAGLQPERLELMDERQMRAVNLHQCTRYPEAPTLWIELAAASRTALDEALALCAELCTAGGAGGLELARSETERQQLWQARHQAYYAARALHPDHAMLSTDLCVPLHELAPTIALTHRLCAENKLDASFVGHVGDGNFHVLFHAPPEDAATWQTIGRVYDLMVAAALAVGGTCSGEHGIGLHKRRHLRAQHGDLLELMRGIKALFDPQGLMNPGKIFEED</sequence>
<evidence type="ECO:0000313" key="10">
    <source>
        <dbReference type="Proteomes" id="UP000316092"/>
    </source>
</evidence>
<dbReference type="PROSITE" id="PS51387">
    <property type="entry name" value="FAD_PCMH"/>
    <property type="match status" value="1"/>
</dbReference>
<keyword evidence="5" id="KW-0809">Transit peptide</keyword>
<dbReference type="FunFam" id="1.10.45.10:FF:000001">
    <property type="entry name" value="D-lactate dehydrogenase mitochondrial"/>
    <property type="match status" value="1"/>
</dbReference>
<evidence type="ECO:0000256" key="7">
    <source>
        <dbReference type="ARBA" id="ARBA00038897"/>
    </source>
</evidence>
<dbReference type="Gene3D" id="3.30.465.10">
    <property type="match status" value="1"/>
</dbReference>
<dbReference type="InterPro" id="IPR016169">
    <property type="entry name" value="FAD-bd_PCMH_sub2"/>
</dbReference>
<dbReference type="Pfam" id="PF01565">
    <property type="entry name" value="FAD_binding_4"/>
    <property type="match status" value="1"/>
</dbReference>
<dbReference type="InterPro" id="IPR006094">
    <property type="entry name" value="Oxid_FAD_bind_N"/>
</dbReference>
<keyword evidence="3" id="KW-0285">Flavoprotein</keyword>
<evidence type="ECO:0000256" key="4">
    <source>
        <dbReference type="ARBA" id="ARBA00022827"/>
    </source>
</evidence>
<evidence type="ECO:0000259" key="8">
    <source>
        <dbReference type="PROSITE" id="PS51387"/>
    </source>
</evidence>
<dbReference type="FunFam" id="3.30.465.10:FF:000016">
    <property type="entry name" value="probable D-lactate dehydrogenase, mitochondrial"/>
    <property type="match status" value="1"/>
</dbReference>
<dbReference type="SUPFAM" id="SSF55103">
    <property type="entry name" value="FAD-linked oxidases, C-terminal domain"/>
    <property type="match status" value="1"/>
</dbReference>
<reference evidence="9 10" key="1">
    <citation type="submission" date="2019-07" db="EMBL/GenBank/DDBJ databases">
        <title>Deinococcus detaillus sp. nov., isolated from humus soil in Antarctica.</title>
        <authorList>
            <person name="Zhang K."/>
        </authorList>
    </citation>
    <scope>NUCLEOTIDE SEQUENCE [LARGE SCALE GENOMIC DNA]</scope>
    <source>
        <strain evidence="9 10">H1</strain>
    </source>
</reference>
<gene>
    <name evidence="9" type="ORF">FNU79_03190</name>
</gene>
<dbReference type="EMBL" id="VKDB01000002">
    <property type="protein sequence ID" value="TSA87499.1"/>
    <property type="molecule type" value="Genomic_DNA"/>
</dbReference>